<dbReference type="PANTHER" id="PTHR45138">
    <property type="entry name" value="REGULATORY COMPONENTS OF SENSORY TRANSDUCTION SYSTEM"/>
    <property type="match status" value="1"/>
</dbReference>
<dbReference type="SUPFAM" id="SSF48452">
    <property type="entry name" value="TPR-like"/>
    <property type="match status" value="2"/>
</dbReference>
<dbReference type="SMART" id="SM00267">
    <property type="entry name" value="GGDEF"/>
    <property type="match status" value="1"/>
</dbReference>
<dbReference type="Gene3D" id="3.30.70.270">
    <property type="match status" value="1"/>
</dbReference>
<dbReference type="InterPro" id="IPR050469">
    <property type="entry name" value="Diguanylate_Cyclase"/>
</dbReference>
<dbReference type="GO" id="GO:1902201">
    <property type="term" value="P:negative regulation of bacterial-type flagellum-dependent cell motility"/>
    <property type="evidence" value="ECO:0007669"/>
    <property type="project" value="TreeGrafter"/>
</dbReference>
<dbReference type="CDD" id="cd01949">
    <property type="entry name" value="GGDEF"/>
    <property type="match status" value="1"/>
</dbReference>
<evidence type="ECO:0000259" key="1">
    <source>
        <dbReference type="PROSITE" id="PS50887"/>
    </source>
</evidence>
<proteinExistence type="predicted"/>
<dbReference type="AlphaFoldDB" id="A0A8J3Y6Z2"/>
<dbReference type="PANTHER" id="PTHR45138:SF24">
    <property type="entry name" value="DIGUANYLATE CYCLASE DGCC-RELATED"/>
    <property type="match status" value="1"/>
</dbReference>
<dbReference type="InterPro" id="IPR011990">
    <property type="entry name" value="TPR-like_helical_dom_sf"/>
</dbReference>
<dbReference type="Gene3D" id="1.25.40.10">
    <property type="entry name" value="Tetratricopeptide repeat domain"/>
    <property type="match status" value="2"/>
</dbReference>
<protein>
    <recommendedName>
        <fullName evidence="1">GGDEF domain-containing protein</fullName>
    </recommendedName>
</protein>
<accession>A0A8J3Y6Z2</accession>
<evidence type="ECO:0000313" key="3">
    <source>
        <dbReference type="Proteomes" id="UP000652013"/>
    </source>
</evidence>
<dbReference type="PROSITE" id="PS50887">
    <property type="entry name" value="GGDEF"/>
    <property type="match status" value="1"/>
</dbReference>
<dbReference type="InterPro" id="IPR000160">
    <property type="entry name" value="GGDEF_dom"/>
</dbReference>
<dbReference type="InterPro" id="IPR029787">
    <property type="entry name" value="Nucleotide_cyclase"/>
</dbReference>
<dbReference type="GO" id="GO:0005886">
    <property type="term" value="C:plasma membrane"/>
    <property type="evidence" value="ECO:0007669"/>
    <property type="project" value="TreeGrafter"/>
</dbReference>
<comment type="caution">
    <text evidence="2">The sequence shown here is derived from an EMBL/GenBank/DDBJ whole genome shotgun (WGS) entry which is preliminary data.</text>
</comment>
<dbReference type="InterPro" id="IPR043128">
    <property type="entry name" value="Rev_trsase/Diguanyl_cyclase"/>
</dbReference>
<reference evidence="2" key="1">
    <citation type="submission" date="2021-01" db="EMBL/GenBank/DDBJ databases">
        <title>Whole genome shotgun sequence of Spirilliplanes yamanashiensis NBRC 15828.</title>
        <authorList>
            <person name="Komaki H."/>
            <person name="Tamura T."/>
        </authorList>
    </citation>
    <scope>NUCLEOTIDE SEQUENCE</scope>
    <source>
        <strain evidence="2">NBRC 15828</strain>
    </source>
</reference>
<feature type="domain" description="GGDEF" evidence="1">
    <location>
        <begin position="391"/>
        <end position="531"/>
    </location>
</feature>
<dbReference type="EMBL" id="BOOY01000016">
    <property type="protein sequence ID" value="GIJ02943.1"/>
    <property type="molecule type" value="Genomic_DNA"/>
</dbReference>
<name>A0A8J3Y6Z2_9ACTN</name>
<keyword evidence="3" id="KW-1185">Reference proteome</keyword>
<sequence>MSRRLSEPATDPARAVAELAAELDDLENHQGHDVDAILARATDAAKAADMLGDDVLLHRARLLQADMHQREGNVGEAARTFLTTHAWAEQHDCRPLRARSHFHLALTFHYLGDHAASLEHALSSVELLEDGAAPGLRIIYLVRLANSLAESGSTDAARDRYRQAEELAVAAGDRTRQLLVLNNLAYTELEDGNAETALAVVERMHAARQVLGRDFLIVERDTIANIQISTGEFAAAEETLRDVHDAPRWFEAHDVADASLTLAVAQRRLGALDRAQASLDRCRAVCADQKLAGVRVRAMAEQAELFAAAGDFERAFAEYKRFHAGAEELRSTQQEARARARQAMFETAEARRDAERYREQARRDPLTGLYNRRFVDERLPHTLAAAGSAGTAVTVALVDLDHFKRINDTLSHDVGDRVLVAVADVLTAGLAGGPAAADGFVARMGGEEFLVVLPGVGPGEVHARLDDLRVAVRAHPWRPVTGDLPVTVSIGAVAVHPAAGAPGGDLQAALLAEADRHLYAAKRGGRDRVVC</sequence>
<dbReference type="SUPFAM" id="SSF55073">
    <property type="entry name" value="Nucleotide cyclase"/>
    <property type="match status" value="1"/>
</dbReference>
<dbReference type="NCBIfam" id="TIGR00254">
    <property type="entry name" value="GGDEF"/>
    <property type="match status" value="1"/>
</dbReference>
<dbReference type="Pfam" id="PF00990">
    <property type="entry name" value="GGDEF"/>
    <property type="match status" value="1"/>
</dbReference>
<organism evidence="2 3">
    <name type="scientific">Spirilliplanes yamanashiensis</name>
    <dbReference type="NCBI Taxonomy" id="42233"/>
    <lineage>
        <taxon>Bacteria</taxon>
        <taxon>Bacillati</taxon>
        <taxon>Actinomycetota</taxon>
        <taxon>Actinomycetes</taxon>
        <taxon>Micromonosporales</taxon>
        <taxon>Micromonosporaceae</taxon>
        <taxon>Spirilliplanes</taxon>
    </lineage>
</organism>
<dbReference type="GO" id="GO:0052621">
    <property type="term" value="F:diguanylate cyclase activity"/>
    <property type="evidence" value="ECO:0007669"/>
    <property type="project" value="TreeGrafter"/>
</dbReference>
<evidence type="ECO:0000313" key="2">
    <source>
        <dbReference type="EMBL" id="GIJ02943.1"/>
    </source>
</evidence>
<dbReference type="GO" id="GO:0043709">
    <property type="term" value="P:cell adhesion involved in single-species biofilm formation"/>
    <property type="evidence" value="ECO:0007669"/>
    <property type="project" value="TreeGrafter"/>
</dbReference>
<dbReference type="RefSeq" id="WP_239107354.1">
    <property type="nucleotide sequence ID" value="NZ_BAAAGJ010000005.1"/>
</dbReference>
<dbReference type="Proteomes" id="UP000652013">
    <property type="component" value="Unassembled WGS sequence"/>
</dbReference>
<gene>
    <name evidence="2" type="ORF">Sya03_22950</name>
</gene>